<feature type="domain" description="Methyltransferase" evidence="2">
    <location>
        <begin position="64"/>
        <end position="162"/>
    </location>
</feature>
<keyword evidence="4" id="KW-1185">Reference proteome</keyword>
<dbReference type="AlphaFoldDB" id="A0A1H1GL10"/>
<dbReference type="GO" id="GO:0032259">
    <property type="term" value="P:methylation"/>
    <property type="evidence" value="ECO:0007669"/>
    <property type="project" value="UniProtKB-KW"/>
</dbReference>
<dbReference type="STRING" id="995062.SAMN04489718_3701"/>
<organism evidence="3 4">
    <name type="scientific">Actinopolyspora saharensis</name>
    <dbReference type="NCBI Taxonomy" id="995062"/>
    <lineage>
        <taxon>Bacteria</taxon>
        <taxon>Bacillati</taxon>
        <taxon>Actinomycetota</taxon>
        <taxon>Actinomycetes</taxon>
        <taxon>Actinopolysporales</taxon>
        <taxon>Actinopolysporaceae</taxon>
        <taxon>Actinopolyspora</taxon>
    </lineage>
</organism>
<dbReference type="Gene3D" id="3.40.50.150">
    <property type="entry name" value="Vaccinia Virus protein VP39"/>
    <property type="match status" value="1"/>
</dbReference>
<keyword evidence="3" id="KW-0489">Methyltransferase</keyword>
<accession>A0A1H1GL10</accession>
<gene>
    <name evidence="3" type="ORF">SAMN04489718_3701</name>
</gene>
<evidence type="ECO:0000256" key="1">
    <source>
        <dbReference type="SAM" id="MobiDB-lite"/>
    </source>
</evidence>
<evidence type="ECO:0000313" key="4">
    <source>
        <dbReference type="Proteomes" id="UP000199301"/>
    </source>
</evidence>
<dbReference type="InterPro" id="IPR029063">
    <property type="entry name" value="SAM-dependent_MTases_sf"/>
</dbReference>
<dbReference type="Pfam" id="PF13649">
    <property type="entry name" value="Methyltransf_25"/>
    <property type="match status" value="1"/>
</dbReference>
<dbReference type="GO" id="GO:0008168">
    <property type="term" value="F:methyltransferase activity"/>
    <property type="evidence" value="ECO:0007669"/>
    <property type="project" value="UniProtKB-KW"/>
</dbReference>
<name>A0A1H1GL10_9ACTN</name>
<dbReference type="CDD" id="cd02440">
    <property type="entry name" value="AdoMet_MTases"/>
    <property type="match status" value="1"/>
</dbReference>
<dbReference type="RefSeq" id="WP_092526009.1">
    <property type="nucleotide sequence ID" value="NZ_FNKO01000002.1"/>
</dbReference>
<feature type="region of interest" description="Disordered" evidence="1">
    <location>
        <begin position="1"/>
        <end position="22"/>
    </location>
</feature>
<keyword evidence="3" id="KW-0808">Transferase</keyword>
<dbReference type="SUPFAM" id="SSF53335">
    <property type="entry name" value="S-adenosyl-L-methionine-dependent methyltransferases"/>
    <property type="match status" value="1"/>
</dbReference>
<reference evidence="4" key="1">
    <citation type="submission" date="2016-10" db="EMBL/GenBank/DDBJ databases">
        <authorList>
            <person name="Varghese N."/>
            <person name="Submissions S."/>
        </authorList>
    </citation>
    <scope>NUCLEOTIDE SEQUENCE [LARGE SCALE GENOMIC DNA]</scope>
    <source>
        <strain evidence="4">DSM 45459</strain>
    </source>
</reference>
<proteinExistence type="predicted"/>
<evidence type="ECO:0000313" key="3">
    <source>
        <dbReference type="EMBL" id="SDR13576.1"/>
    </source>
</evidence>
<protein>
    <submittedName>
        <fullName evidence="3">Phospholipid N-methyltransferase</fullName>
    </submittedName>
</protein>
<dbReference type="EMBL" id="FNKO01000002">
    <property type="protein sequence ID" value="SDR13576.1"/>
    <property type="molecule type" value="Genomic_DNA"/>
</dbReference>
<evidence type="ECO:0000259" key="2">
    <source>
        <dbReference type="Pfam" id="PF13649"/>
    </source>
</evidence>
<dbReference type="OrthoDB" id="5179028at2"/>
<dbReference type="InterPro" id="IPR041698">
    <property type="entry name" value="Methyltransf_25"/>
</dbReference>
<dbReference type="Proteomes" id="UP000199301">
    <property type="component" value="Unassembled WGS sequence"/>
</dbReference>
<sequence length="218" mass="23908">MTAQHHGRRAPERRTPGGTPLAEYGRFFRTALRSPTTVGAATPTSQVVGRTVAQVVPRSGAPVVVELGPGTGSLSGAIHHRLPGAGRHIGIELDEGLVRHLRTNYPRMETVHADARDLRGVLDRLGVEAADVIVTSIPWSLLPENAQGDILRQCHEALTPAGVFTALTYLPMQHTPTGRRFGTRLHSDFDEVLTHVTWRNLPPILHYTCRRPLVTNER</sequence>